<keyword evidence="1" id="KW-0175">Coiled coil</keyword>
<name>A0A3S3NXZ7_9ACAR</name>
<dbReference type="EMBL" id="NCKU01003115">
    <property type="protein sequence ID" value="RWS08144.1"/>
    <property type="molecule type" value="Genomic_DNA"/>
</dbReference>
<gene>
    <name evidence="2" type="ORF">B4U79_04357</name>
    <name evidence="4" type="ORF">B4U79_05125</name>
    <name evidence="3" type="ORF">B4U79_12347</name>
    <name evidence="5" type="ORF">B4U79_13738</name>
</gene>
<evidence type="ECO:0000313" key="4">
    <source>
        <dbReference type="EMBL" id="RWS08144.1"/>
    </source>
</evidence>
<dbReference type="PANTHER" id="PTHR18978:SF1">
    <property type="entry name" value="GRIP1-ASSOCIATED PROTEIN 1"/>
    <property type="match status" value="1"/>
</dbReference>
<feature type="coiled-coil region" evidence="1">
    <location>
        <begin position="571"/>
        <end position="612"/>
    </location>
</feature>
<reference evidence="5 6" key="1">
    <citation type="journal article" date="2018" name="Gigascience">
        <title>Genomes of trombidid mites reveal novel predicted allergens and laterally-transferred genes associated with secondary metabolism.</title>
        <authorList>
            <person name="Dong X."/>
            <person name="Chaisiri K."/>
            <person name="Xia D."/>
            <person name="Armstrong S.D."/>
            <person name="Fang Y."/>
            <person name="Donnelly M.J."/>
            <person name="Kadowaki T."/>
            <person name="McGarry J.W."/>
            <person name="Darby A.C."/>
            <person name="Makepeace B.L."/>
        </authorList>
    </citation>
    <scope>NUCLEOTIDE SEQUENCE [LARGE SCALE GENOMIC DNA]</scope>
    <source>
        <strain evidence="5">UoL-WK</strain>
    </source>
</reference>
<dbReference type="PANTHER" id="PTHR18978">
    <property type="entry name" value="GRIP-1 ASSOCIATED PROTEIN 1"/>
    <property type="match status" value="1"/>
</dbReference>
<protein>
    <submittedName>
        <fullName evidence="5">GRIP1-associated protein 1-like protein</fullName>
    </submittedName>
</protein>
<organism evidence="5 6">
    <name type="scientific">Dinothrombium tinctorium</name>
    <dbReference type="NCBI Taxonomy" id="1965070"/>
    <lineage>
        <taxon>Eukaryota</taxon>
        <taxon>Metazoa</taxon>
        <taxon>Ecdysozoa</taxon>
        <taxon>Arthropoda</taxon>
        <taxon>Chelicerata</taxon>
        <taxon>Arachnida</taxon>
        <taxon>Acari</taxon>
        <taxon>Acariformes</taxon>
        <taxon>Trombidiformes</taxon>
        <taxon>Prostigmata</taxon>
        <taxon>Anystina</taxon>
        <taxon>Parasitengona</taxon>
        <taxon>Trombidioidea</taxon>
        <taxon>Trombidiidae</taxon>
        <taxon>Dinothrombium</taxon>
    </lineage>
</organism>
<dbReference type="GO" id="GO:1905244">
    <property type="term" value="P:regulation of modification of synaptic structure"/>
    <property type="evidence" value="ECO:0007669"/>
    <property type="project" value="TreeGrafter"/>
</dbReference>
<dbReference type="GO" id="GO:0098887">
    <property type="term" value="P:neurotransmitter receptor transport, endosome to postsynaptic membrane"/>
    <property type="evidence" value="ECO:0007669"/>
    <property type="project" value="TreeGrafter"/>
</dbReference>
<feature type="coiled-coil region" evidence="1">
    <location>
        <begin position="33"/>
        <end position="109"/>
    </location>
</feature>
<dbReference type="OrthoDB" id="5583482at2759"/>
<proteinExistence type="predicted"/>
<dbReference type="InterPro" id="IPR026204">
    <property type="entry name" value="GRIPAP1"/>
</dbReference>
<dbReference type="EMBL" id="NCKU01003642">
    <property type="protein sequence ID" value="RWS07139.1"/>
    <property type="molecule type" value="Genomic_DNA"/>
</dbReference>
<dbReference type="AlphaFoldDB" id="A0A3S3NXZ7"/>
<dbReference type="STRING" id="1965070.A0A3S3NXZ7"/>
<dbReference type="GO" id="GO:0098998">
    <property type="term" value="C:extrinsic component of postsynaptic early endosome membrane"/>
    <property type="evidence" value="ECO:0007669"/>
    <property type="project" value="TreeGrafter"/>
</dbReference>
<evidence type="ECO:0000313" key="5">
    <source>
        <dbReference type="EMBL" id="RWS08171.1"/>
    </source>
</evidence>
<evidence type="ECO:0000256" key="1">
    <source>
        <dbReference type="SAM" id="Coils"/>
    </source>
</evidence>
<accession>A0A3S3NXZ7</accession>
<keyword evidence="6" id="KW-1185">Reference proteome</keyword>
<feature type="coiled-coil region" evidence="1">
    <location>
        <begin position="166"/>
        <end position="416"/>
    </location>
</feature>
<dbReference type="GO" id="GO:0098837">
    <property type="term" value="C:postsynaptic recycling endosome"/>
    <property type="evidence" value="ECO:0007669"/>
    <property type="project" value="TreeGrafter"/>
</dbReference>
<dbReference type="Proteomes" id="UP000285301">
    <property type="component" value="Unassembled WGS sequence"/>
</dbReference>
<evidence type="ECO:0000313" key="3">
    <source>
        <dbReference type="EMBL" id="RWS07139.1"/>
    </source>
</evidence>
<dbReference type="GO" id="GO:0098978">
    <property type="term" value="C:glutamatergic synapse"/>
    <property type="evidence" value="ECO:0007669"/>
    <property type="project" value="TreeGrafter"/>
</dbReference>
<dbReference type="EMBL" id="NCKU01003103">
    <property type="protein sequence ID" value="RWS08171.1"/>
    <property type="molecule type" value="Genomic_DNA"/>
</dbReference>
<evidence type="ECO:0000313" key="6">
    <source>
        <dbReference type="Proteomes" id="UP000285301"/>
    </source>
</evidence>
<sequence>MSSSLSEEEFQRLQPFYLSINFVSLFSLLKDQLLELKTTNYSFEDKIKKYENEITFWKSKCDNLEKQSLNPLSFARNLTRNSSKDRELIEKLTQENNILQQKIVAQENEFKLTNEMLRQEIAMLLKAQEASSNEESATTKANTNIGSLSGEDETAKQLSYAVLAEKEQLESKINALNQQVHDLSAENENINSQLKEMVAKVNSLENLKEQLRESSELCEKRKNIIDEMRAHIDDLKQQKINEINELKVNYEKLIADLEAQLKDLLTQNENLKKERDSQNTLSKELEIMLTKYNDLEKELVTTKEELKTQKDESNRKFERLIEENDKELKTLLETNEKAKIELVNEIEELKSNISSKEQAINDLHQQVVDIIEERKIHEKKGLMMVKELKRQLHSERKRAEKLQEKLQEALNEKSISAVTVDIHNKSQNGNDSSSVGSWSFMSSKENVEAPSVHSSSDSKQASPVRSFEEISSASVVANGSQLEQENAQLVSRITELQQEKWTLEERINQLEMNYAKLTVELNEKKQLIDYYCIEGRCDFNPHPTSNMEKLTVKRVFDFIKAKGDETQKDINRRLLRMLEETLTKNMHLEQNLEMLSRENVRLANAKKSEERKEISK</sequence>
<comment type="caution">
    <text evidence="5">The sequence shown here is derived from an EMBL/GenBank/DDBJ whole genome shotgun (WGS) entry which is preliminary data.</text>
</comment>
<evidence type="ECO:0000313" key="2">
    <source>
        <dbReference type="EMBL" id="RWS07133.1"/>
    </source>
</evidence>
<dbReference type="EMBL" id="NCKU01003644">
    <property type="protein sequence ID" value="RWS07133.1"/>
    <property type="molecule type" value="Genomic_DNA"/>
</dbReference>
<feature type="coiled-coil region" evidence="1">
    <location>
        <begin position="479"/>
        <end position="527"/>
    </location>
</feature>
<dbReference type="GO" id="GO:0099158">
    <property type="term" value="P:regulation of recycling endosome localization within postsynapse"/>
    <property type="evidence" value="ECO:0007669"/>
    <property type="project" value="TreeGrafter"/>
</dbReference>
<dbReference type="GO" id="GO:0099152">
    <property type="term" value="P:regulation of neurotransmitter receptor transport, endosome to postsynaptic membrane"/>
    <property type="evidence" value="ECO:0007669"/>
    <property type="project" value="TreeGrafter"/>
</dbReference>
<reference evidence="5" key="2">
    <citation type="submission" date="2018-11" db="EMBL/GenBank/DDBJ databases">
        <title>Trombidioid mite genomics.</title>
        <authorList>
            <person name="Dong X."/>
        </authorList>
    </citation>
    <scope>NUCLEOTIDE SEQUENCE</scope>
    <source>
        <strain evidence="5">UoL-WK</strain>
    </source>
</reference>